<dbReference type="GO" id="GO:0070677">
    <property type="term" value="F:rRNA (cytosine-2'-O-)-methyltransferase activity"/>
    <property type="evidence" value="ECO:0007669"/>
    <property type="project" value="UniProtKB-UniRule"/>
</dbReference>
<dbReference type="Pfam" id="PF00590">
    <property type="entry name" value="TP_methylase"/>
    <property type="match status" value="1"/>
</dbReference>
<keyword evidence="2 6" id="KW-0698">rRNA processing</keyword>
<keyword evidence="10" id="KW-1185">Reference proteome</keyword>
<evidence type="ECO:0000313" key="9">
    <source>
        <dbReference type="EMBL" id="ABD12732.1"/>
    </source>
</evidence>
<feature type="region of interest" description="Disordered" evidence="7">
    <location>
        <begin position="1"/>
        <end position="35"/>
    </location>
</feature>
<dbReference type="KEGG" id="fra:Francci3_3377"/>
<dbReference type="InterPro" id="IPR014777">
    <property type="entry name" value="4pyrrole_Mease_sub1"/>
</dbReference>
<dbReference type="AlphaFoldDB" id="Q2J7L0"/>
<protein>
    <recommendedName>
        <fullName evidence="6">Ribosomal RNA small subunit methyltransferase I</fullName>
        <ecNumber evidence="6">2.1.1.198</ecNumber>
    </recommendedName>
    <alternativeName>
        <fullName evidence="6">16S rRNA 2'-O-ribose C1402 methyltransferase</fullName>
    </alternativeName>
    <alternativeName>
        <fullName evidence="6">rRNA (cytidine-2'-O-)-methyltransferase RsmI</fullName>
    </alternativeName>
</protein>
<feature type="domain" description="Tetrapyrrole methylase" evidence="8">
    <location>
        <begin position="39"/>
        <end position="238"/>
    </location>
</feature>
<evidence type="ECO:0000256" key="1">
    <source>
        <dbReference type="ARBA" id="ARBA00022490"/>
    </source>
</evidence>
<dbReference type="InterPro" id="IPR014776">
    <property type="entry name" value="4pyrrole_Mease_sub2"/>
</dbReference>
<dbReference type="Gene3D" id="3.40.1010.10">
    <property type="entry name" value="Cobalt-precorrin-4 Transmethylase, Domain 1"/>
    <property type="match status" value="1"/>
</dbReference>
<evidence type="ECO:0000256" key="3">
    <source>
        <dbReference type="ARBA" id="ARBA00022603"/>
    </source>
</evidence>
<keyword evidence="1 6" id="KW-0963">Cytoplasm</keyword>
<dbReference type="HOGENOM" id="CLU_044779_0_0_11"/>
<evidence type="ECO:0000313" key="10">
    <source>
        <dbReference type="Proteomes" id="UP000001937"/>
    </source>
</evidence>
<dbReference type="GO" id="GO:0005737">
    <property type="term" value="C:cytoplasm"/>
    <property type="evidence" value="ECO:0007669"/>
    <property type="project" value="UniProtKB-SubCell"/>
</dbReference>
<dbReference type="SUPFAM" id="SSF53790">
    <property type="entry name" value="Tetrapyrrole methylase"/>
    <property type="match status" value="1"/>
</dbReference>
<dbReference type="OrthoDB" id="9809084at2"/>
<keyword evidence="4 6" id="KW-0808">Transferase</keyword>
<comment type="similarity">
    <text evidence="6">Belongs to the methyltransferase superfamily. RsmI family.</text>
</comment>
<dbReference type="Proteomes" id="UP000001937">
    <property type="component" value="Chromosome"/>
</dbReference>
<comment type="catalytic activity">
    <reaction evidence="6">
        <text>cytidine(1402) in 16S rRNA + S-adenosyl-L-methionine = 2'-O-methylcytidine(1402) in 16S rRNA + S-adenosyl-L-homocysteine + H(+)</text>
        <dbReference type="Rhea" id="RHEA:42924"/>
        <dbReference type="Rhea" id="RHEA-COMP:10285"/>
        <dbReference type="Rhea" id="RHEA-COMP:10286"/>
        <dbReference type="ChEBI" id="CHEBI:15378"/>
        <dbReference type="ChEBI" id="CHEBI:57856"/>
        <dbReference type="ChEBI" id="CHEBI:59789"/>
        <dbReference type="ChEBI" id="CHEBI:74495"/>
        <dbReference type="ChEBI" id="CHEBI:82748"/>
        <dbReference type="EC" id="2.1.1.198"/>
    </reaction>
</comment>
<dbReference type="EMBL" id="CP000249">
    <property type="protein sequence ID" value="ABD12732.1"/>
    <property type="molecule type" value="Genomic_DNA"/>
</dbReference>
<dbReference type="InterPro" id="IPR035996">
    <property type="entry name" value="4pyrrol_Methylase_sf"/>
</dbReference>
<dbReference type="InterPro" id="IPR000878">
    <property type="entry name" value="4pyrrol_Mease"/>
</dbReference>
<evidence type="ECO:0000256" key="6">
    <source>
        <dbReference type="HAMAP-Rule" id="MF_01877"/>
    </source>
</evidence>
<reference evidence="9 10" key="1">
    <citation type="journal article" date="2007" name="Genome Res.">
        <title>Genome characteristics of facultatively symbiotic Frankia sp. strains reflect host range and host plant biogeography.</title>
        <authorList>
            <person name="Normand P."/>
            <person name="Lapierre P."/>
            <person name="Tisa L.S."/>
            <person name="Gogarten J.P."/>
            <person name="Alloisio N."/>
            <person name="Bagnarol E."/>
            <person name="Bassi C.A."/>
            <person name="Berry A.M."/>
            <person name="Bickhart D.M."/>
            <person name="Choisne N."/>
            <person name="Couloux A."/>
            <person name="Cournoyer B."/>
            <person name="Cruveiller S."/>
            <person name="Daubin V."/>
            <person name="Demange N."/>
            <person name="Francino M.P."/>
            <person name="Goltsman E."/>
            <person name="Huang Y."/>
            <person name="Kopp O.R."/>
            <person name="Labarre L."/>
            <person name="Lapidus A."/>
            <person name="Lavire C."/>
            <person name="Marechal J."/>
            <person name="Martinez M."/>
            <person name="Mastronunzio J.E."/>
            <person name="Mullin B.C."/>
            <person name="Niemann J."/>
            <person name="Pujic P."/>
            <person name="Rawnsley T."/>
            <person name="Rouy Z."/>
            <person name="Schenowitz C."/>
            <person name="Sellstedt A."/>
            <person name="Tavares F."/>
            <person name="Tomkins J.P."/>
            <person name="Vallenet D."/>
            <person name="Valverde C."/>
            <person name="Wall L.G."/>
            <person name="Wang Y."/>
            <person name="Medigue C."/>
            <person name="Benson D.R."/>
        </authorList>
    </citation>
    <scope>NUCLEOTIDE SEQUENCE [LARGE SCALE GENOMIC DNA]</scope>
    <source>
        <strain evidence="10">DSM 45818 / CECT 9043 / CcI3</strain>
    </source>
</reference>
<dbReference type="PhylomeDB" id="Q2J7L0"/>
<dbReference type="PANTHER" id="PTHR46111">
    <property type="entry name" value="RIBOSOMAL RNA SMALL SUBUNIT METHYLTRANSFERASE I"/>
    <property type="match status" value="1"/>
</dbReference>
<dbReference type="CDD" id="cd11648">
    <property type="entry name" value="RsmI"/>
    <property type="match status" value="1"/>
</dbReference>
<dbReference type="Gene3D" id="3.30.950.10">
    <property type="entry name" value="Methyltransferase, Cobalt-precorrin-4 Transmethylase, Domain 2"/>
    <property type="match status" value="1"/>
</dbReference>
<keyword evidence="5 6" id="KW-0949">S-adenosyl-L-methionine</keyword>
<evidence type="ECO:0000256" key="7">
    <source>
        <dbReference type="SAM" id="MobiDB-lite"/>
    </source>
</evidence>
<dbReference type="eggNOG" id="COG0313">
    <property type="taxonomic scope" value="Bacteria"/>
</dbReference>
<dbReference type="NCBIfam" id="TIGR00096">
    <property type="entry name" value="16S rRNA (cytidine(1402)-2'-O)-methyltransferase"/>
    <property type="match status" value="1"/>
</dbReference>
<evidence type="ECO:0000256" key="5">
    <source>
        <dbReference type="ARBA" id="ARBA00022691"/>
    </source>
</evidence>
<keyword evidence="3 6" id="KW-0489">Methyltransferase</keyword>
<evidence type="ECO:0000256" key="4">
    <source>
        <dbReference type="ARBA" id="ARBA00022679"/>
    </source>
</evidence>
<dbReference type="PIRSF" id="PIRSF005917">
    <property type="entry name" value="MTase_YraL"/>
    <property type="match status" value="1"/>
</dbReference>
<dbReference type="InterPro" id="IPR008189">
    <property type="entry name" value="rRNA_ssu_MeTfrase_I"/>
</dbReference>
<dbReference type="STRING" id="106370.Francci3_3377"/>
<dbReference type="EC" id="2.1.1.198" evidence="6"/>
<comment type="function">
    <text evidence="6">Catalyzes the 2'-O-methylation of the ribose of cytidine 1402 (C1402) in 16S rRNA.</text>
</comment>
<sequence>MADAGTRRRRVGGGVGPESGVGPEKSGVGPERSATVPGTLYLVPVPIGDPGDITARAVDVLRQVPVVAAEDTRNARRLLQPLGTSPRLLSYHDHNEQERGPQLLSLLQEGADVAVMSDAGTPLVNDPGYRLVAAAIEAGIPVRPLPGASAPVTALVGSGLPVHRFHFLGFLPRRPAARRAALEQVRGLDASLVLFEAPHRMTECLADLTAVLGERRAALARNLTKPDEQFIRGTLDEVRAVLAGEQPVRGQFTVVVEGAGTRAAAGETELADRVAEAMLRHGAGARLAREVVREVTGLPRNQVYALVGEAEGRVRSGTCPPAGGPAD</sequence>
<accession>Q2J7L0</accession>
<dbReference type="PANTHER" id="PTHR46111:SF1">
    <property type="entry name" value="RIBOSOMAL RNA SMALL SUBUNIT METHYLTRANSFERASE I"/>
    <property type="match status" value="1"/>
</dbReference>
<dbReference type="InterPro" id="IPR018063">
    <property type="entry name" value="SAM_MeTrfase_RsmI_CS"/>
</dbReference>
<evidence type="ECO:0000256" key="2">
    <source>
        <dbReference type="ARBA" id="ARBA00022552"/>
    </source>
</evidence>
<name>Q2J7L0_FRACC</name>
<evidence type="ECO:0000259" key="8">
    <source>
        <dbReference type="Pfam" id="PF00590"/>
    </source>
</evidence>
<dbReference type="FunFam" id="3.40.1010.10:FF:000007">
    <property type="entry name" value="Ribosomal RNA small subunit methyltransferase I"/>
    <property type="match status" value="1"/>
</dbReference>
<proteinExistence type="inferred from homology"/>
<gene>
    <name evidence="6" type="primary">rsmI</name>
    <name evidence="9" type="ordered locus">Francci3_3377</name>
</gene>
<comment type="subcellular location">
    <subcellularLocation>
        <location evidence="6">Cytoplasm</location>
    </subcellularLocation>
</comment>
<dbReference type="PROSITE" id="PS01296">
    <property type="entry name" value="RSMI"/>
    <property type="match status" value="1"/>
</dbReference>
<dbReference type="HAMAP" id="MF_01877">
    <property type="entry name" value="16SrRNA_methyltr_I"/>
    <property type="match status" value="1"/>
</dbReference>
<organism evidence="9 10">
    <name type="scientific">Frankia casuarinae (strain DSM 45818 / CECT 9043 / HFP020203 / CcI3)</name>
    <dbReference type="NCBI Taxonomy" id="106370"/>
    <lineage>
        <taxon>Bacteria</taxon>
        <taxon>Bacillati</taxon>
        <taxon>Actinomycetota</taxon>
        <taxon>Actinomycetes</taxon>
        <taxon>Frankiales</taxon>
        <taxon>Frankiaceae</taxon>
        <taxon>Frankia</taxon>
    </lineage>
</organism>